<sequence length="2101" mass="237868">MVPPRKASYRNDLFDKSALVSVEVVEAAVEEFTAIVNDTNIERILNELISQESPAVVRLVLAGLSKDLIFSCFPTTGDAFGACLVSKILNLLCMFFSFMEGGQSLDLHEEHLALVKEAPGLLDALKSQLSTSGSEQQAAAPTKRGKATSQKKIKAARRAQNKPTLDPAPFERLDLAIPETPEEVERCVEAVLATQRSILDAYLEALQLPNVIASLKAAVLPAESTDVPDAEQPHSSEEITAVTTPQLNDYAQETGIYSVFPSIRFSSLYRKRATEFGEWEINITPRAEKDLRQYSRTDRRLFRVIVHKMRDLSNGIFSADNHKQINGESLEVPIYAAMVTEDLRLVYQIDCSFVYDKENEQQTIKIFGMYREAQLTKSTFWNSMSRELGKRGQQYKDRCTLREPSVINNDTFVPATFPVQGEARFTPGTAPDLPSDDAEQIQSLLLKTVRFSQELLNNILEDRDVAVVLEISPGELNIIEHPHSCYVIGRSGTGKSTTIIYKMLMVEAYSELAPPTTRKIRQMFVCKSSVLAEKVGAHFEHLLRGYRPVTVIGNVKASKKVDRLLVAEEDKDWRSDLPKKFSDLEDADFPLFVSFEHLCCMIENDMLASSSVSRKATITYDKFQKDYWAHFPELLRKGLEPSTVFSEFLGVILGSEGTLNTTASCLDRKSYLQLSDRRQFVSQREQIYDLFETYLSKKRQYGESDAAQRTHSILEFFTKNGVPGRKIDYLYVDEAQDNLLIDALLLRSLCHNPNGLFWAGDTAQTIAAGSSFRFNELKAFLHRTESKRQQKHPELNFHLLVPPHEFQLTVNYRSQTRIVDCARTIIETLTEFWPESIDKLQPERGTVDGLRPIFFTNWDSENTQSKQFLFGNESSDSTVFGAHQCILVRDEAAKKELEELVGEIGIVMTLYESKGLEFNDVLLYNFFADSAATEAQWRIVLNLVADGPPAPTLDSMRHAIICSELKFLYVAITRARNNIWIADCSTKGEPMRLLWTSRDQIQNCVLGVDTPRFAISSTREEWQQQARTLFDNERYSQARLCFARAYMPHEAAVAEAYHLFKEASGMPANIRRQIAARKIAFGRVAALFRECARNGAEKAVQVYYRKAGECFEEADDVDQAIAAYTSARSFGRVAQLSLRSKKIDEAVATVEAHKQDIEPDLVEKVIAVARIFYFNKGHIGKARKLFPGDDDALTYLEERGMDCERAAVLESSGDFSAAAEIHLTEGRTSEAIALFLQDQNIERAGDSVLHELWAKFPFGVLPNAQDRTVMPEMIGQLDVSALNPSQRAEISMFLAIVNQDWPKLPLLAQSFLQTNKPAALLSLDHYFAHNQPNITTPKIEDAVSNLRLFLDYVFLLHNVTTADPCISINTRKLLGYKKEAEDRFLVPTGTFLRSTLSTPSGASDVLSSSQLRELFQESLRQRMFHRIREENATCRSAKEFAGPCPRFALFNGQCNHFDCRQEHILPSALDRRQYNLRLRMHLLQILIYKGLTTVETGDREFWLSRLYTLLNPLSYQLGSVASLDLTLIPLAEFRSALQIVKEWVRDGVYSLQFHPEAHFLTRFVHLAQFGFQFDAGRAMSYLTRASILMDPKKPLIYRAPPDGRYVVNGYIHSLDDQHVWSLSAGIDFFGRIISSKLTIQMNLLCAVAERLCTGLVIADCLARSRSLHGVTLPRSWLVNRSLTAGGLVCERDTNSFWIFARALATLLEPICSGNGAGHLLYDGEHLGRERVHFIVKETFLSRIMRCLCLLAYNFRNQFLRDFVWQSIHAVLWNPTRRFTPLCSRYVNARQWAGLTYAVRASTSGSEHDEMVQMVHTSGYQPMEVEGVRQIRYTNPTDLPRLLGCEQWMVLTPHSREQPESDMSVRTGTAAHSTSADEEEPNDERQPEDVAVELPAMPEPEPRSEEEMVAATKIYQAITQASNRRKERREETKSSITSAILEFFTACRGTSLTMNKAQQTYRLLFCGPFPHLLWCLASALTKAQAESQKIQARLSSPDNDVEELEKLDKERLDVERAAKQLAELRRVLNPAAEMHGRRIVGELKTESQKADALLRSLPFEMPSIFFRHLNIAYKGILQPRAIVAATRRMQAKPKLNTYDEMY</sequence>
<organism evidence="7 8">
    <name type="scientific">Favolaschia claudopus</name>
    <dbReference type="NCBI Taxonomy" id="2862362"/>
    <lineage>
        <taxon>Eukaryota</taxon>
        <taxon>Fungi</taxon>
        <taxon>Dikarya</taxon>
        <taxon>Basidiomycota</taxon>
        <taxon>Agaricomycotina</taxon>
        <taxon>Agaricomycetes</taxon>
        <taxon>Agaricomycetidae</taxon>
        <taxon>Agaricales</taxon>
        <taxon>Marasmiineae</taxon>
        <taxon>Mycenaceae</taxon>
        <taxon>Favolaschia</taxon>
    </lineage>
</organism>
<name>A0AAW0EJK2_9AGAR</name>
<dbReference type="GO" id="GO:0005524">
    <property type="term" value="F:ATP binding"/>
    <property type="evidence" value="ECO:0007669"/>
    <property type="project" value="UniProtKB-KW"/>
</dbReference>
<feature type="region of interest" description="Disordered" evidence="5">
    <location>
        <begin position="132"/>
        <end position="172"/>
    </location>
</feature>
<protein>
    <submittedName>
        <fullName evidence="7">UvrD-like helicase ATP-binding domain-containing protein</fullName>
    </submittedName>
</protein>
<evidence type="ECO:0000313" key="7">
    <source>
        <dbReference type="EMBL" id="KAK7064846.1"/>
    </source>
</evidence>
<feature type="domain" description="UvrD-like helicase ATP-binding" evidence="6">
    <location>
        <begin position="678"/>
        <end position="766"/>
    </location>
</feature>
<comment type="caution">
    <text evidence="7">The sequence shown here is derived from an EMBL/GenBank/DDBJ whole genome shotgun (WGS) entry which is preliminary data.</text>
</comment>
<feature type="compositionally biased region" description="Polar residues" evidence="5">
    <location>
        <begin position="1863"/>
        <end position="1873"/>
    </location>
</feature>
<dbReference type="SUPFAM" id="SSF52540">
    <property type="entry name" value="P-loop containing nucleoside triphosphate hydrolases"/>
    <property type="match status" value="1"/>
</dbReference>
<keyword evidence="3 7" id="KW-0347">Helicase</keyword>
<feature type="compositionally biased region" description="Basic residues" evidence="5">
    <location>
        <begin position="143"/>
        <end position="160"/>
    </location>
</feature>
<dbReference type="GO" id="GO:0016787">
    <property type="term" value="F:hydrolase activity"/>
    <property type="evidence" value="ECO:0007669"/>
    <property type="project" value="UniProtKB-KW"/>
</dbReference>
<keyword evidence="8" id="KW-1185">Reference proteome</keyword>
<keyword evidence="4 7" id="KW-0067">ATP-binding</keyword>
<dbReference type="PANTHER" id="PTHR21529:SF4">
    <property type="entry name" value="TPR AND ANKYRIN REPEAT-CONTAINING PROTEIN 1"/>
    <property type="match status" value="1"/>
</dbReference>
<dbReference type="GO" id="GO:0004386">
    <property type="term" value="F:helicase activity"/>
    <property type="evidence" value="ECO:0007669"/>
    <property type="project" value="UniProtKB-KW"/>
</dbReference>
<accession>A0AAW0EJK2</accession>
<dbReference type="EMBL" id="JAWWNJ010000001">
    <property type="protein sequence ID" value="KAK7064846.1"/>
    <property type="molecule type" value="Genomic_DNA"/>
</dbReference>
<keyword evidence="2" id="KW-0378">Hydrolase</keyword>
<evidence type="ECO:0000256" key="1">
    <source>
        <dbReference type="ARBA" id="ARBA00022741"/>
    </source>
</evidence>
<evidence type="ECO:0000256" key="3">
    <source>
        <dbReference type="ARBA" id="ARBA00022806"/>
    </source>
</evidence>
<keyword evidence="1" id="KW-0547">Nucleotide-binding</keyword>
<evidence type="ECO:0000256" key="5">
    <source>
        <dbReference type="SAM" id="MobiDB-lite"/>
    </source>
</evidence>
<evidence type="ECO:0000313" key="8">
    <source>
        <dbReference type="Proteomes" id="UP001362999"/>
    </source>
</evidence>
<dbReference type="Proteomes" id="UP001362999">
    <property type="component" value="Unassembled WGS sequence"/>
</dbReference>
<dbReference type="InterPro" id="IPR039904">
    <property type="entry name" value="TRANK1"/>
</dbReference>
<proteinExistence type="predicted"/>
<dbReference type="PANTHER" id="PTHR21529">
    <property type="entry name" value="MAMMARY TURMOR VIRUS RECEPTOR HOMOLOG 1, 2 MTVR1, 2"/>
    <property type="match status" value="1"/>
</dbReference>
<gene>
    <name evidence="7" type="ORF">R3P38DRAFT_2676627</name>
</gene>
<reference evidence="7 8" key="1">
    <citation type="journal article" date="2024" name="J Genomics">
        <title>Draft genome sequencing and assembly of Favolaschia claudopus CIRM-BRFM 2984 isolated from oak limbs.</title>
        <authorList>
            <person name="Navarro D."/>
            <person name="Drula E."/>
            <person name="Chaduli D."/>
            <person name="Cazenave R."/>
            <person name="Ahrendt S."/>
            <person name="Wang J."/>
            <person name="Lipzen A."/>
            <person name="Daum C."/>
            <person name="Barry K."/>
            <person name="Grigoriev I.V."/>
            <person name="Favel A."/>
            <person name="Rosso M.N."/>
            <person name="Martin F."/>
        </authorList>
    </citation>
    <scope>NUCLEOTIDE SEQUENCE [LARGE SCALE GENOMIC DNA]</scope>
    <source>
        <strain evidence="7 8">CIRM-BRFM 2984</strain>
    </source>
</reference>
<evidence type="ECO:0000259" key="6">
    <source>
        <dbReference type="Pfam" id="PF00580"/>
    </source>
</evidence>
<dbReference type="Pfam" id="PF00580">
    <property type="entry name" value="UvrD-helicase"/>
    <property type="match status" value="1"/>
</dbReference>
<feature type="region of interest" description="Disordered" evidence="5">
    <location>
        <begin position="1854"/>
        <end position="1888"/>
    </location>
</feature>
<evidence type="ECO:0000256" key="4">
    <source>
        <dbReference type="ARBA" id="ARBA00022840"/>
    </source>
</evidence>
<dbReference type="InterPro" id="IPR027417">
    <property type="entry name" value="P-loop_NTPase"/>
</dbReference>
<evidence type="ECO:0000256" key="2">
    <source>
        <dbReference type="ARBA" id="ARBA00022801"/>
    </source>
</evidence>
<dbReference type="InterPro" id="IPR014016">
    <property type="entry name" value="UvrD-like_ATP-bd"/>
</dbReference>
<dbReference type="Gene3D" id="3.40.50.300">
    <property type="entry name" value="P-loop containing nucleotide triphosphate hydrolases"/>
    <property type="match status" value="2"/>
</dbReference>